<evidence type="ECO:0000256" key="1">
    <source>
        <dbReference type="SAM" id="SignalP"/>
    </source>
</evidence>
<protein>
    <recommendedName>
        <fullName evidence="2">MACPF domain-containing protein</fullName>
    </recommendedName>
</protein>
<accession>A0A921YJJ7</accession>
<reference evidence="3" key="2">
    <citation type="submission" date="2020-12" db="EMBL/GenBank/DDBJ databases">
        <authorList>
            <person name="Kanost M."/>
        </authorList>
    </citation>
    <scope>NUCLEOTIDE SEQUENCE</scope>
</reference>
<comment type="caution">
    <text evidence="3">The sequence shown here is derived from an EMBL/GenBank/DDBJ whole genome shotgun (WGS) entry which is preliminary data.</text>
</comment>
<keyword evidence="1" id="KW-0732">Signal</keyword>
<keyword evidence="4" id="KW-1185">Reference proteome</keyword>
<dbReference type="SMART" id="SM00457">
    <property type="entry name" value="MACPF"/>
    <property type="match status" value="1"/>
</dbReference>
<organism evidence="3 4">
    <name type="scientific">Manduca sexta</name>
    <name type="common">Tobacco hawkmoth</name>
    <name type="synonym">Tobacco hornworm</name>
    <dbReference type="NCBI Taxonomy" id="7130"/>
    <lineage>
        <taxon>Eukaryota</taxon>
        <taxon>Metazoa</taxon>
        <taxon>Ecdysozoa</taxon>
        <taxon>Arthropoda</taxon>
        <taxon>Hexapoda</taxon>
        <taxon>Insecta</taxon>
        <taxon>Pterygota</taxon>
        <taxon>Neoptera</taxon>
        <taxon>Endopterygota</taxon>
        <taxon>Lepidoptera</taxon>
        <taxon>Glossata</taxon>
        <taxon>Ditrysia</taxon>
        <taxon>Bombycoidea</taxon>
        <taxon>Sphingidae</taxon>
        <taxon>Sphinginae</taxon>
        <taxon>Sphingini</taxon>
        <taxon>Manduca</taxon>
    </lineage>
</organism>
<name>A0A921YJJ7_MANSE</name>
<dbReference type="EMBL" id="JH668279">
    <property type="protein sequence ID" value="KAG6440354.1"/>
    <property type="molecule type" value="Genomic_DNA"/>
</dbReference>
<feature type="signal peptide" evidence="1">
    <location>
        <begin position="1"/>
        <end position="17"/>
    </location>
</feature>
<reference evidence="3" key="1">
    <citation type="journal article" date="2016" name="Insect Biochem. Mol. Biol.">
        <title>Multifaceted biological insights from a draft genome sequence of the tobacco hornworm moth, Manduca sexta.</title>
        <authorList>
            <person name="Kanost M.R."/>
            <person name="Arrese E.L."/>
            <person name="Cao X."/>
            <person name="Chen Y.R."/>
            <person name="Chellapilla S."/>
            <person name="Goldsmith M.R."/>
            <person name="Grosse-Wilde E."/>
            <person name="Heckel D.G."/>
            <person name="Herndon N."/>
            <person name="Jiang H."/>
            <person name="Papanicolaou A."/>
            <person name="Qu J."/>
            <person name="Soulages J.L."/>
            <person name="Vogel H."/>
            <person name="Walters J."/>
            <person name="Waterhouse R.M."/>
            <person name="Ahn S.J."/>
            <person name="Almeida F.C."/>
            <person name="An C."/>
            <person name="Aqrawi P."/>
            <person name="Bretschneider A."/>
            <person name="Bryant W.B."/>
            <person name="Bucks S."/>
            <person name="Chao H."/>
            <person name="Chevignon G."/>
            <person name="Christen J.M."/>
            <person name="Clarke D.F."/>
            <person name="Dittmer N.T."/>
            <person name="Ferguson L.C.F."/>
            <person name="Garavelou S."/>
            <person name="Gordon K.H.J."/>
            <person name="Gunaratna R.T."/>
            <person name="Han Y."/>
            <person name="Hauser F."/>
            <person name="He Y."/>
            <person name="Heidel-Fischer H."/>
            <person name="Hirsh A."/>
            <person name="Hu Y."/>
            <person name="Jiang H."/>
            <person name="Kalra D."/>
            <person name="Klinner C."/>
            <person name="Konig C."/>
            <person name="Kovar C."/>
            <person name="Kroll A.R."/>
            <person name="Kuwar S.S."/>
            <person name="Lee S.L."/>
            <person name="Lehman R."/>
            <person name="Li K."/>
            <person name="Li Z."/>
            <person name="Liang H."/>
            <person name="Lovelace S."/>
            <person name="Lu Z."/>
            <person name="Mansfield J.H."/>
            <person name="McCulloch K.J."/>
            <person name="Mathew T."/>
            <person name="Morton B."/>
            <person name="Muzny D.M."/>
            <person name="Neunemann D."/>
            <person name="Ongeri F."/>
            <person name="Pauchet Y."/>
            <person name="Pu L.L."/>
            <person name="Pyrousis I."/>
            <person name="Rao X.J."/>
            <person name="Redding A."/>
            <person name="Roesel C."/>
            <person name="Sanchez-Gracia A."/>
            <person name="Schaack S."/>
            <person name="Shukla A."/>
            <person name="Tetreau G."/>
            <person name="Wang Y."/>
            <person name="Xiong G.H."/>
            <person name="Traut W."/>
            <person name="Walsh T.K."/>
            <person name="Worley K.C."/>
            <person name="Wu D."/>
            <person name="Wu W."/>
            <person name="Wu Y.Q."/>
            <person name="Zhang X."/>
            <person name="Zou Z."/>
            <person name="Zucker H."/>
            <person name="Briscoe A.D."/>
            <person name="Burmester T."/>
            <person name="Clem R.J."/>
            <person name="Feyereisen R."/>
            <person name="Grimmelikhuijzen C.J.P."/>
            <person name="Hamodrakas S.J."/>
            <person name="Hansson B.S."/>
            <person name="Huguet E."/>
            <person name="Jermiin L.S."/>
            <person name="Lan Q."/>
            <person name="Lehman H.K."/>
            <person name="Lorenzen M."/>
            <person name="Merzendorfer H."/>
            <person name="Michalopoulos I."/>
            <person name="Morton D.B."/>
            <person name="Muthukrishnan S."/>
            <person name="Oakeshott J.G."/>
            <person name="Palmer W."/>
            <person name="Park Y."/>
            <person name="Passarelli A.L."/>
            <person name="Rozas J."/>
            <person name="Schwartz L.M."/>
            <person name="Smith W."/>
            <person name="Southgate A."/>
            <person name="Vilcinskas A."/>
            <person name="Vogt R."/>
            <person name="Wang P."/>
            <person name="Werren J."/>
            <person name="Yu X.Q."/>
            <person name="Zhou J.J."/>
            <person name="Brown S.J."/>
            <person name="Scherer S.E."/>
            <person name="Richards S."/>
            <person name="Blissard G.W."/>
        </authorList>
    </citation>
    <scope>NUCLEOTIDE SEQUENCE</scope>
</reference>
<dbReference type="Proteomes" id="UP000791440">
    <property type="component" value="Unassembled WGS sequence"/>
</dbReference>
<proteinExistence type="predicted"/>
<evidence type="ECO:0000259" key="2">
    <source>
        <dbReference type="SMART" id="SM00457"/>
    </source>
</evidence>
<dbReference type="InterPro" id="IPR020864">
    <property type="entry name" value="MACPF"/>
</dbReference>
<dbReference type="AlphaFoldDB" id="A0A921YJJ7"/>
<evidence type="ECO:0000313" key="4">
    <source>
        <dbReference type="Proteomes" id="UP000791440"/>
    </source>
</evidence>
<feature type="domain" description="MACPF" evidence="2">
    <location>
        <begin position="143"/>
        <end position="335"/>
    </location>
</feature>
<feature type="chain" id="PRO_5037931683" description="MACPF domain-containing protein" evidence="1">
    <location>
        <begin position="18"/>
        <end position="341"/>
    </location>
</feature>
<sequence>MVRTHTVLLLAVALCRAATTLDSELGVGKAINIFMRYGYLSICMRVVPRNDTEGWVFREPTVSVFRDVERFAIAPKPRQPKTLFDGDFHMEFCDNLKQLLQAYFRDFSFERLERPWRAFTAGWPTDIMARNLGINSSFINGDHCYVLVRVSRFRETAKLSDLPSNIGVEDVVFDAIQESTIGDTATIADFIRKYGSHYIASYITGNSLYQVFVFSRTAYSMIKERLKSKGVADITAKELEGYFSPWHAKHIGQIKVASGNKTVENWAMKRLRVHYYIFSYPSLLKLHGEPTLLRNLDSLLGNEALLQLELKTLSPAFKDSKKKKWFEEVIDNYLKLWESNM</sequence>
<gene>
    <name evidence="3" type="ORF">O3G_MSEX001178</name>
</gene>
<evidence type="ECO:0000313" key="3">
    <source>
        <dbReference type="EMBL" id="KAG6440354.1"/>
    </source>
</evidence>